<feature type="region of interest" description="Disordered" evidence="1">
    <location>
        <begin position="43"/>
        <end position="102"/>
    </location>
</feature>
<keyword evidence="2" id="KW-0812">Transmembrane</keyword>
<accession>A0AA43TWQ1</accession>
<reference evidence="3" key="1">
    <citation type="journal article" date="2023" name="Genome Biol. Evol.">
        <title>First Whole Genome Sequence and Flow Cytometry Genome Size Data for the Lichen-Forming Fungus Ramalina farinacea (Ascomycota).</title>
        <authorList>
            <person name="Llewellyn T."/>
            <person name="Mian S."/>
            <person name="Hill R."/>
            <person name="Leitch I.J."/>
            <person name="Gaya E."/>
        </authorList>
    </citation>
    <scope>NUCLEOTIDE SEQUENCE</scope>
    <source>
        <strain evidence="3">LIQ254RAFAR</strain>
    </source>
</reference>
<evidence type="ECO:0000256" key="1">
    <source>
        <dbReference type="SAM" id="MobiDB-lite"/>
    </source>
</evidence>
<feature type="transmembrane region" description="Helical" evidence="2">
    <location>
        <begin position="12"/>
        <end position="29"/>
    </location>
</feature>
<protein>
    <submittedName>
        <fullName evidence="3">General amino acid permease agp2</fullName>
    </submittedName>
</protein>
<evidence type="ECO:0000313" key="4">
    <source>
        <dbReference type="Proteomes" id="UP001161017"/>
    </source>
</evidence>
<dbReference type="AlphaFoldDB" id="A0AA43TWQ1"/>
<organism evidence="3 4">
    <name type="scientific">Ramalina farinacea</name>
    <dbReference type="NCBI Taxonomy" id="258253"/>
    <lineage>
        <taxon>Eukaryota</taxon>
        <taxon>Fungi</taxon>
        <taxon>Dikarya</taxon>
        <taxon>Ascomycota</taxon>
        <taxon>Pezizomycotina</taxon>
        <taxon>Lecanoromycetes</taxon>
        <taxon>OSLEUM clade</taxon>
        <taxon>Lecanoromycetidae</taxon>
        <taxon>Lecanorales</taxon>
        <taxon>Lecanorineae</taxon>
        <taxon>Ramalinaceae</taxon>
        <taxon>Ramalina</taxon>
    </lineage>
</organism>
<dbReference type="GO" id="GO:0015171">
    <property type="term" value="F:amino acid transmembrane transporter activity"/>
    <property type="evidence" value="ECO:0007669"/>
    <property type="project" value="TreeGrafter"/>
</dbReference>
<keyword evidence="4" id="KW-1185">Reference proteome</keyword>
<gene>
    <name evidence="3" type="primary">AGP2_1</name>
    <name evidence="3" type="ORF">OHK93_001883</name>
</gene>
<dbReference type="PANTHER" id="PTHR43341:SF15">
    <property type="entry name" value="GENERAL AMINO ACID PERMEASE AGP2"/>
    <property type="match status" value="1"/>
</dbReference>
<dbReference type="EMBL" id="JAPUFD010000012">
    <property type="protein sequence ID" value="MDI1490679.1"/>
    <property type="molecule type" value="Genomic_DNA"/>
</dbReference>
<dbReference type="PANTHER" id="PTHR43341">
    <property type="entry name" value="AMINO ACID PERMEASE"/>
    <property type="match status" value="1"/>
</dbReference>
<evidence type="ECO:0000256" key="2">
    <source>
        <dbReference type="SAM" id="Phobius"/>
    </source>
</evidence>
<keyword evidence="2" id="KW-1133">Transmembrane helix</keyword>
<dbReference type="InterPro" id="IPR050524">
    <property type="entry name" value="APC_YAT"/>
</dbReference>
<keyword evidence="2" id="KW-0472">Membrane</keyword>
<dbReference type="GO" id="GO:0016020">
    <property type="term" value="C:membrane"/>
    <property type="evidence" value="ECO:0007669"/>
    <property type="project" value="TreeGrafter"/>
</dbReference>
<comment type="caution">
    <text evidence="3">The sequence shown here is derived from an EMBL/GenBank/DDBJ whole genome shotgun (WGS) entry which is preliminary data.</text>
</comment>
<dbReference type="Proteomes" id="UP001161017">
    <property type="component" value="Unassembled WGS sequence"/>
</dbReference>
<dbReference type="Gene3D" id="1.20.1740.10">
    <property type="entry name" value="Amino acid/polyamine transporter I"/>
    <property type="match status" value="1"/>
</dbReference>
<name>A0AA43TWQ1_9LECA</name>
<evidence type="ECO:0000313" key="3">
    <source>
        <dbReference type="EMBL" id="MDI1490679.1"/>
    </source>
</evidence>
<sequence length="146" mass="15735">MAAPQPTETRYLSYFHLAGIFNALSLVLISHITPRLAMTSTALPNTTPSLRSHKSEKGGNPDVTPIAYGTKDEEARAGNHLPSYSPDDDSSHNLKPVSDSTHRKLKPRHIQLIGIGGTIGTALYVQIGRGLLNGGPGSLFIAFTFW</sequence>
<proteinExistence type="predicted"/>